<name>A0ABV2AH98_9EUKA</name>
<evidence type="ECO:0008006" key="4">
    <source>
        <dbReference type="Google" id="ProtNLM"/>
    </source>
</evidence>
<accession>A0ABV2AH98</accession>
<evidence type="ECO:0000313" key="3">
    <source>
        <dbReference type="Proteomes" id="UP001439008"/>
    </source>
</evidence>
<keyword evidence="3" id="KW-1185">Reference proteome</keyword>
<protein>
    <recommendedName>
        <fullName evidence="4">Derlin</fullName>
    </recommendedName>
</protein>
<feature type="transmembrane region" description="Helical" evidence="1">
    <location>
        <begin position="130"/>
        <end position="163"/>
    </location>
</feature>
<gene>
    <name evidence="2" type="ORF">MHBO_000910</name>
</gene>
<feature type="transmembrane region" description="Helical" evidence="1">
    <location>
        <begin position="183"/>
        <end position="208"/>
    </location>
</feature>
<proteinExistence type="predicted"/>
<keyword evidence="1" id="KW-1133">Transmembrane helix</keyword>
<organism evidence="2 3">
    <name type="scientific">Bonamia ostreae</name>
    <dbReference type="NCBI Taxonomy" id="126728"/>
    <lineage>
        <taxon>Eukaryota</taxon>
        <taxon>Sar</taxon>
        <taxon>Rhizaria</taxon>
        <taxon>Endomyxa</taxon>
        <taxon>Ascetosporea</taxon>
        <taxon>Haplosporida</taxon>
        <taxon>Bonamia</taxon>
    </lineage>
</organism>
<evidence type="ECO:0000313" key="2">
    <source>
        <dbReference type="EMBL" id="MES1919033.1"/>
    </source>
</evidence>
<feature type="transmembrane region" description="Helical" evidence="1">
    <location>
        <begin position="31"/>
        <end position="53"/>
    </location>
</feature>
<keyword evidence="1" id="KW-0472">Membrane</keyword>
<reference evidence="2 3" key="1">
    <citation type="journal article" date="2024" name="BMC Biol.">
        <title>Comparative genomics of Ascetosporea gives new insight into the evolutionary basis for animal parasitism in Rhizaria.</title>
        <authorList>
            <person name="Hiltunen Thoren M."/>
            <person name="Onut-Brannstrom I."/>
            <person name="Alfjorden A."/>
            <person name="Peckova H."/>
            <person name="Swords F."/>
            <person name="Hooper C."/>
            <person name="Holzer A.S."/>
            <person name="Bass D."/>
            <person name="Burki F."/>
        </authorList>
    </citation>
    <scope>NUCLEOTIDE SEQUENCE [LARGE SCALE GENOMIC DNA]</scope>
    <source>
        <strain evidence="2">20-A016</strain>
    </source>
</reference>
<dbReference type="EMBL" id="JBDODL010000183">
    <property type="protein sequence ID" value="MES1919033.1"/>
    <property type="molecule type" value="Genomic_DNA"/>
</dbReference>
<sequence length="260" mass="29549">MANIDYRQQPLEAAKESVRNWLDETALVTKFFILLSIAGSFLSLTSVIGIDLVQIFANIPYKAIIGLQIHRLIFSWALPSSFFGGLFQALSLFTVLQKIEQKRGSVYLLVQILVLNFISQVALNIAKVLFAVFCLFFGLFVQVISVQTSVGMWVLFFNVLPIVLKEPFQERGVPFFLVKIPPVVYPFVLCVFFQFFGFNLDIVFGAVVGHLASYKYRYLELSSSQLKYLEKIWIVRVLRTRAKGFAVSDISEYDGLPVLF</sequence>
<feature type="transmembrane region" description="Helical" evidence="1">
    <location>
        <begin position="73"/>
        <end position="93"/>
    </location>
</feature>
<dbReference type="Proteomes" id="UP001439008">
    <property type="component" value="Unassembled WGS sequence"/>
</dbReference>
<feature type="transmembrane region" description="Helical" evidence="1">
    <location>
        <begin position="105"/>
        <end position="123"/>
    </location>
</feature>
<keyword evidence="1" id="KW-0812">Transmembrane</keyword>
<evidence type="ECO:0000256" key="1">
    <source>
        <dbReference type="SAM" id="Phobius"/>
    </source>
</evidence>
<comment type="caution">
    <text evidence="2">The sequence shown here is derived from an EMBL/GenBank/DDBJ whole genome shotgun (WGS) entry which is preliminary data.</text>
</comment>